<dbReference type="InterPro" id="IPR013785">
    <property type="entry name" value="Aldolase_TIM"/>
</dbReference>
<feature type="binding site" evidence="9">
    <location>
        <begin position="184"/>
        <end position="188"/>
    </location>
    <ligand>
        <name>4-amino-2-methyl-5-(diphosphooxymethyl)pyrimidine</name>
        <dbReference type="ChEBI" id="CHEBI:57841"/>
    </ligand>
</feature>
<dbReference type="Pfam" id="PF17792">
    <property type="entry name" value="ThiD2"/>
    <property type="match status" value="1"/>
</dbReference>
<feature type="binding site" evidence="9">
    <location>
        <position position="255"/>
    </location>
    <ligand>
        <name>4-amino-2-methyl-5-(diphosphooxymethyl)pyrimidine</name>
        <dbReference type="ChEBI" id="CHEBI:57841"/>
    </ligand>
</feature>
<feature type="region of interest" description="Thiamine-phosphate synthase" evidence="9">
    <location>
        <begin position="137"/>
        <end position="369"/>
    </location>
</feature>
<feature type="binding site" evidence="9">
    <location>
        <position position="216"/>
    </location>
    <ligand>
        <name>4-amino-2-methyl-5-(diphosphooxymethyl)pyrimidine</name>
        <dbReference type="ChEBI" id="CHEBI:57841"/>
    </ligand>
</feature>
<dbReference type="EC" id="2.5.1.3" evidence="9"/>
<keyword evidence="5 9" id="KW-0784">Thiamine biosynthesis</keyword>
<feature type="binding site" evidence="9">
    <location>
        <position position="236"/>
    </location>
    <ligand>
        <name>Mg(2+)</name>
        <dbReference type="ChEBI" id="CHEBI:18420"/>
    </ligand>
</feature>
<evidence type="ECO:0000256" key="8">
    <source>
        <dbReference type="ARBA" id="ARBA00047883"/>
    </source>
</evidence>
<dbReference type="Proteomes" id="UP001442494">
    <property type="component" value="Unassembled WGS sequence"/>
</dbReference>
<feature type="binding site" evidence="9">
    <location>
        <position position="311"/>
    </location>
    <ligand>
        <name>2-[(2R,5Z)-2-carboxy-4-methylthiazol-5(2H)-ylidene]ethyl phosphate</name>
        <dbReference type="ChEBI" id="CHEBI:62899"/>
    </ligand>
</feature>
<dbReference type="Pfam" id="PF02581">
    <property type="entry name" value="TMP-TENI"/>
    <property type="match status" value="1"/>
</dbReference>
<keyword evidence="3 9" id="KW-0479">Metal-binding</keyword>
<feature type="binding site" evidence="9">
    <location>
        <begin position="281"/>
        <end position="283"/>
    </location>
    <ligand>
        <name>2-[(2R,5Z)-2-carboxy-4-methylthiazol-5(2H)-ylidene]ethyl phosphate</name>
        <dbReference type="ChEBI" id="CHEBI:62899"/>
    </ligand>
</feature>
<keyword evidence="2 9" id="KW-0808">Transferase</keyword>
<dbReference type="GO" id="GO:0004789">
    <property type="term" value="F:thiamine-phosphate diphosphorylase activity"/>
    <property type="evidence" value="ECO:0007669"/>
    <property type="project" value="UniProtKB-EC"/>
</dbReference>
<evidence type="ECO:0000256" key="11">
    <source>
        <dbReference type="RuleBase" id="RU004253"/>
    </source>
</evidence>
<organism evidence="14 15">
    <name type="scientific">Funiculus sociatus GB2-A5</name>
    <dbReference type="NCBI Taxonomy" id="2933946"/>
    <lineage>
        <taxon>Bacteria</taxon>
        <taxon>Bacillati</taxon>
        <taxon>Cyanobacteriota</taxon>
        <taxon>Cyanophyceae</taxon>
        <taxon>Coleofasciculales</taxon>
        <taxon>Coleofasciculaceae</taxon>
        <taxon>Funiculus</taxon>
    </lineage>
</organism>
<keyword evidence="4 9" id="KW-0460">Magnesium</keyword>
<evidence type="ECO:0000256" key="4">
    <source>
        <dbReference type="ARBA" id="ARBA00022842"/>
    </source>
</evidence>
<evidence type="ECO:0000256" key="6">
    <source>
        <dbReference type="ARBA" id="ARBA00047334"/>
    </source>
</evidence>
<dbReference type="PANTHER" id="PTHR20857">
    <property type="entry name" value="THIAMINE-PHOSPHATE PYROPHOSPHORYLASE"/>
    <property type="match status" value="1"/>
</dbReference>
<comment type="pathway">
    <text evidence="1 9 11">Cofactor biosynthesis; thiamine diphosphate biosynthesis; thiamine phosphate from 4-amino-2-methyl-5-diphosphomethylpyrimidine and 4-methyl-5-(2-phosphoethyl)-thiazole: step 1/1.</text>
</comment>
<dbReference type="SUPFAM" id="SSF51391">
    <property type="entry name" value="Thiamin phosphate synthase"/>
    <property type="match status" value="1"/>
</dbReference>
<feature type="domain" description="Thiamine phosphate synthase/TenI" evidence="12">
    <location>
        <begin position="158"/>
        <end position="334"/>
    </location>
</feature>
<comment type="cofactor">
    <cofactor evidence="9">
        <name>Mg(2+)</name>
        <dbReference type="ChEBI" id="CHEBI:18420"/>
    </cofactor>
    <text evidence="9">Binds 1 Mg(2+) ion per subunit.</text>
</comment>
<dbReference type="Gene3D" id="3.20.20.70">
    <property type="entry name" value="Aldolase class I"/>
    <property type="match status" value="1"/>
</dbReference>
<evidence type="ECO:0000256" key="7">
    <source>
        <dbReference type="ARBA" id="ARBA00047851"/>
    </source>
</evidence>
<dbReference type="InterPro" id="IPR022998">
    <property type="entry name" value="ThiamineP_synth_TenI"/>
</dbReference>
<dbReference type="HAMAP" id="MF_01327">
    <property type="entry name" value="TMP_synthase_cyanobact"/>
    <property type="match status" value="1"/>
</dbReference>
<evidence type="ECO:0000259" key="13">
    <source>
        <dbReference type="Pfam" id="PF17792"/>
    </source>
</evidence>
<dbReference type="PANTHER" id="PTHR20857:SF15">
    <property type="entry name" value="THIAMINE-PHOSPHATE SYNTHASE"/>
    <property type="match status" value="1"/>
</dbReference>
<evidence type="ECO:0000313" key="14">
    <source>
        <dbReference type="EMBL" id="MEP0864965.1"/>
    </source>
</evidence>
<comment type="caution">
    <text evidence="14">The sequence shown here is derived from an EMBL/GenBank/DDBJ whole genome shotgun (WGS) entry which is preliminary data.</text>
</comment>
<evidence type="ECO:0000256" key="5">
    <source>
        <dbReference type="ARBA" id="ARBA00022977"/>
    </source>
</evidence>
<dbReference type="CDD" id="cd00564">
    <property type="entry name" value="TMP_TenI"/>
    <property type="match status" value="1"/>
</dbReference>
<proteinExistence type="inferred from homology"/>
<dbReference type="PIRSF" id="PIRSF000512">
    <property type="entry name" value="TMP_PPase_Cyanobac_prd"/>
    <property type="match status" value="1"/>
</dbReference>
<feature type="region of interest" description="Unknown" evidence="9">
    <location>
        <begin position="1"/>
        <end position="136"/>
    </location>
</feature>
<comment type="similarity">
    <text evidence="9 10">Belongs to the thiamine-phosphate synthase family.</text>
</comment>
<dbReference type="InterPro" id="IPR016229">
    <property type="entry name" value="TMP_synthase_cyanobac_bac"/>
</dbReference>
<dbReference type="InterPro" id="IPR034291">
    <property type="entry name" value="TMP_synthase"/>
</dbReference>
<comment type="catalytic activity">
    <reaction evidence="7 9 10">
        <text>2-(2-carboxy-4-methylthiazol-5-yl)ethyl phosphate + 4-amino-2-methyl-5-(diphosphooxymethyl)pyrimidine + 2 H(+) = thiamine phosphate + CO2 + diphosphate</text>
        <dbReference type="Rhea" id="RHEA:47848"/>
        <dbReference type="ChEBI" id="CHEBI:15378"/>
        <dbReference type="ChEBI" id="CHEBI:16526"/>
        <dbReference type="ChEBI" id="CHEBI:33019"/>
        <dbReference type="ChEBI" id="CHEBI:37575"/>
        <dbReference type="ChEBI" id="CHEBI:57841"/>
        <dbReference type="ChEBI" id="CHEBI:62890"/>
        <dbReference type="EC" id="2.5.1.3"/>
    </reaction>
</comment>
<feature type="binding site" evidence="9">
    <location>
        <position position="217"/>
    </location>
    <ligand>
        <name>Mg(2+)</name>
        <dbReference type="ChEBI" id="CHEBI:18420"/>
    </ligand>
</feature>
<dbReference type="EMBL" id="JAMPKK010000019">
    <property type="protein sequence ID" value="MEP0864965.1"/>
    <property type="molecule type" value="Genomic_DNA"/>
</dbReference>
<evidence type="ECO:0000256" key="3">
    <source>
        <dbReference type="ARBA" id="ARBA00022723"/>
    </source>
</evidence>
<comment type="catalytic activity">
    <reaction evidence="8 9 10">
        <text>2-[(2R,5Z)-2-carboxy-4-methylthiazol-5(2H)-ylidene]ethyl phosphate + 4-amino-2-methyl-5-(diphosphooxymethyl)pyrimidine + 2 H(+) = thiamine phosphate + CO2 + diphosphate</text>
        <dbReference type="Rhea" id="RHEA:47844"/>
        <dbReference type="ChEBI" id="CHEBI:15378"/>
        <dbReference type="ChEBI" id="CHEBI:16526"/>
        <dbReference type="ChEBI" id="CHEBI:33019"/>
        <dbReference type="ChEBI" id="CHEBI:37575"/>
        <dbReference type="ChEBI" id="CHEBI:57841"/>
        <dbReference type="ChEBI" id="CHEBI:62899"/>
        <dbReference type="EC" id="2.5.1.3"/>
    </reaction>
</comment>
<dbReference type="InterPro" id="IPR041397">
    <property type="entry name" value="ThiD2"/>
</dbReference>
<protein>
    <recommendedName>
        <fullName evidence="9">Thiamine-phosphate synthase</fullName>
        <shortName evidence="9">TP synthase</shortName>
        <shortName evidence="9">TPS</shortName>
        <ecNumber evidence="9">2.5.1.3</ecNumber>
    </recommendedName>
    <alternativeName>
        <fullName evidence="9">Thiamine-phosphate pyrophosphorylase</fullName>
        <shortName evidence="9">TMP pyrophosphorylase</shortName>
        <shortName evidence="9">TMP-PPase</shortName>
    </alternativeName>
</protein>
<name>A0ABV0JNX6_9CYAN</name>
<reference evidence="14 15" key="1">
    <citation type="submission" date="2022-04" db="EMBL/GenBank/DDBJ databases">
        <title>Positive selection, recombination, and allopatry shape intraspecific diversity of widespread and dominant cyanobacteria.</title>
        <authorList>
            <person name="Wei J."/>
            <person name="Shu W."/>
            <person name="Hu C."/>
        </authorList>
    </citation>
    <scope>NUCLEOTIDE SEQUENCE [LARGE SCALE GENOMIC DNA]</scope>
    <source>
        <strain evidence="14 15">GB2-A5</strain>
    </source>
</reference>
<dbReference type="NCBIfam" id="NF002727">
    <property type="entry name" value="PRK02615.1"/>
    <property type="match status" value="1"/>
</dbReference>
<dbReference type="NCBIfam" id="TIGR00693">
    <property type="entry name" value="thiE"/>
    <property type="match status" value="1"/>
</dbReference>
<evidence type="ECO:0000259" key="12">
    <source>
        <dbReference type="Pfam" id="PF02581"/>
    </source>
</evidence>
<feature type="binding site" evidence="9">
    <location>
        <position position="284"/>
    </location>
    <ligand>
        <name>4-amino-2-methyl-5-(diphosphooxymethyl)pyrimidine</name>
        <dbReference type="ChEBI" id="CHEBI:57841"/>
    </ligand>
</feature>
<evidence type="ECO:0000256" key="2">
    <source>
        <dbReference type="ARBA" id="ARBA00022679"/>
    </source>
</evidence>
<evidence type="ECO:0000256" key="10">
    <source>
        <dbReference type="RuleBase" id="RU003826"/>
    </source>
</evidence>
<comment type="catalytic activity">
    <reaction evidence="6 9 10">
        <text>4-methyl-5-(2-phosphooxyethyl)-thiazole + 4-amino-2-methyl-5-(diphosphooxymethyl)pyrimidine + H(+) = thiamine phosphate + diphosphate</text>
        <dbReference type="Rhea" id="RHEA:22328"/>
        <dbReference type="ChEBI" id="CHEBI:15378"/>
        <dbReference type="ChEBI" id="CHEBI:33019"/>
        <dbReference type="ChEBI" id="CHEBI:37575"/>
        <dbReference type="ChEBI" id="CHEBI:57841"/>
        <dbReference type="ChEBI" id="CHEBI:58296"/>
        <dbReference type="EC" id="2.5.1.3"/>
    </reaction>
</comment>
<dbReference type="HAMAP" id="MF_00097">
    <property type="entry name" value="TMP_synthase"/>
    <property type="match status" value="1"/>
</dbReference>
<gene>
    <name evidence="9" type="primary">thiE</name>
    <name evidence="14" type="ORF">NDI37_10835</name>
</gene>
<keyword evidence="15" id="KW-1185">Reference proteome</keyword>
<dbReference type="InterPro" id="IPR036206">
    <property type="entry name" value="ThiamineP_synth_sf"/>
</dbReference>
<comment type="function">
    <text evidence="9">Condenses 4-methyl-5-(beta-hydroxyethyl)thiazole monophosphate (THZ-P) and 2-methyl-4-amino-5-hydroxymethyl pyrimidine pyrophosphate (HMP-PP) to form thiamine monophosphate (TMP).</text>
</comment>
<evidence type="ECO:0000256" key="9">
    <source>
        <dbReference type="HAMAP-Rule" id="MF_01327"/>
    </source>
</evidence>
<accession>A0ABV0JNX6</accession>
<evidence type="ECO:0000313" key="15">
    <source>
        <dbReference type="Proteomes" id="UP001442494"/>
    </source>
</evidence>
<sequence length="369" mass="41175">MGEKHSVRGRVGDLPIQTQPAVCRILDANLDRAREGLRIIEEWCRFGMNSSPLVNECKQMRQELASWHSIELRAARDTPGDPGTELSHPQEEQRSSIEHLLQVNFSRVEEALRVLEEYSKLYDPDMGAATKQMRYRVYTLESSLLAYKRHQALLRSRLYLVTSASEELFSIVEAALQGGLTLVQYREKTADDNVKLAHANKLRQLCHQYGALFIMNDRVDLALAVDADGIHLGQQDMPIAIARQILGPQRLIGRSTTNPEEMQRAIAEGADYIGVGPVYETPTKVGKAAAGLEYVRYAAANSPIPWFAIGGIEVDNLNDVLGAGAERVAVVRAIMQSDQPMLMAQYFISQLGRVQTLRTIDARLPQSHV</sequence>
<dbReference type="RefSeq" id="WP_190423877.1">
    <property type="nucleotide sequence ID" value="NZ_JAMPKK010000019.1"/>
</dbReference>
<evidence type="ECO:0000256" key="1">
    <source>
        <dbReference type="ARBA" id="ARBA00005165"/>
    </source>
</evidence>
<feature type="domain" description="ThiD2" evidence="13">
    <location>
        <begin position="24"/>
        <end position="142"/>
    </location>
</feature>